<name>A0ACC3T7D7_LIPKO</name>
<comment type="caution">
    <text evidence="1">The sequence shown here is derived from an EMBL/GenBank/DDBJ whole genome shotgun (WGS) entry which is preliminary data.</text>
</comment>
<proteinExistence type="predicted"/>
<accession>A0ACC3T7D7</accession>
<dbReference type="EMBL" id="MU971352">
    <property type="protein sequence ID" value="KAK9238792.1"/>
    <property type="molecule type" value="Genomic_DNA"/>
</dbReference>
<evidence type="ECO:0000313" key="1">
    <source>
        <dbReference type="EMBL" id="KAK9238792.1"/>
    </source>
</evidence>
<sequence>MEQIPDDYYVTSNSFTKTVYRDVYPSVDPTSPALSQAGKIVVITGASRGIGKYVPIKIPGVLLAIAFAKAHAKGIVISARDTASLKGTVEEVRKVNTQVEVLPVALEITDEESVKNLFKHVKNKFATVDVLVSNAGVFSGEGLHIRTAPSSAWWRDFEVNVKGTMLVTKYFLQLLGTEKKGSVITITSAGGLSVFPIGISNYSIAKLANLQLSTYTAAENPNVTAVAFHPGIVMTDMVSESFKPFAKDTPQLAGGVVVWLATDAASFMNGRYMSTNWSVDEIVEKKDEILSKDLLKITLRGDFGTAKLQPSH</sequence>
<dbReference type="Proteomes" id="UP001433508">
    <property type="component" value="Unassembled WGS sequence"/>
</dbReference>
<protein>
    <submittedName>
        <fullName evidence="1">Uncharacterized protein</fullName>
    </submittedName>
</protein>
<keyword evidence="2" id="KW-1185">Reference proteome</keyword>
<reference evidence="2" key="1">
    <citation type="journal article" date="2024" name="Front. Bioeng. Biotechnol.">
        <title>Genome-scale model development and genomic sequencing of the oleaginous clade Lipomyces.</title>
        <authorList>
            <person name="Czajka J.J."/>
            <person name="Han Y."/>
            <person name="Kim J."/>
            <person name="Mondo S.J."/>
            <person name="Hofstad B.A."/>
            <person name="Robles A."/>
            <person name="Haridas S."/>
            <person name="Riley R."/>
            <person name="LaButti K."/>
            <person name="Pangilinan J."/>
            <person name="Andreopoulos W."/>
            <person name="Lipzen A."/>
            <person name="Yan J."/>
            <person name="Wang M."/>
            <person name="Ng V."/>
            <person name="Grigoriev I.V."/>
            <person name="Spatafora J.W."/>
            <person name="Magnuson J.K."/>
            <person name="Baker S.E."/>
            <person name="Pomraning K.R."/>
        </authorList>
    </citation>
    <scope>NUCLEOTIDE SEQUENCE [LARGE SCALE GENOMIC DNA]</scope>
    <source>
        <strain evidence="2">CBS 7786</strain>
    </source>
</reference>
<evidence type="ECO:0000313" key="2">
    <source>
        <dbReference type="Proteomes" id="UP001433508"/>
    </source>
</evidence>
<gene>
    <name evidence="1" type="ORF">V1525DRAFT_418237</name>
</gene>
<organism evidence="1 2">
    <name type="scientific">Lipomyces kononenkoae</name>
    <name type="common">Yeast</name>
    <dbReference type="NCBI Taxonomy" id="34357"/>
    <lineage>
        <taxon>Eukaryota</taxon>
        <taxon>Fungi</taxon>
        <taxon>Dikarya</taxon>
        <taxon>Ascomycota</taxon>
        <taxon>Saccharomycotina</taxon>
        <taxon>Lipomycetes</taxon>
        <taxon>Lipomycetales</taxon>
        <taxon>Lipomycetaceae</taxon>
        <taxon>Lipomyces</taxon>
    </lineage>
</organism>